<dbReference type="OrthoDB" id="5337378at2759"/>
<name>A0A4D9D4N7_9STRA</name>
<keyword evidence="5" id="KW-0652">Protein synthesis inhibitor</keyword>
<feature type="region of interest" description="Disordered" evidence="8">
    <location>
        <begin position="188"/>
        <end position="241"/>
    </location>
</feature>
<evidence type="ECO:0000256" key="5">
    <source>
        <dbReference type="ARBA" id="ARBA00023193"/>
    </source>
</evidence>
<feature type="compositionally biased region" description="Low complexity" evidence="8">
    <location>
        <begin position="190"/>
        <end position="201"/>
    </location>
</feature>
<dbReference type="Proteomes" id="UP000355283">
    <property type="component" value="Unassembled WGS sequence"/>
</dbReference>
<dbReference type="AlphaFoldDB" id="A0A4D9D4N7"/>
<feature type="domain" description="Protein kinase" evidence="9">
    <location>
        <begin position="436"/>
        <end position="710"/>
    </location>
</feature>
<evidence type="ECO:0000256" key="3">
    <source>
        <dbReference type="ARBA" id="ARBA00022777"/>
    </source>
</evidence>
<dbReference type="GO" id="GO:0017148">
    <property type="term" value="P:negative regulation of translation"/>
    <property type="evidence" value="ECO:0007669"/>
    <property type="project" value="UniProtKB-KW"/>
</dbReference>
<evidence type="ECO:0000256" key="8">
    <source>
        <dbReference type="SAM" id="MobiDB-lite"/>
    </source>
</evidence>
<reference evidence="10 11" key="1">
    <citation type="submission" date="2019-01" db="EMBL/GenBank/DDBJ databases">
        <title>Nuclear Genome Assembly of the Microalgal Biofuel strain Nannochloropsis salina CCMP1776.</title>
        <authorList>
            <person name="Hovde B."/>
        </authorList>
    </citation>
    <scope>NUCLEOTIDE SEQUENCE [LARGE SCALE GENOMIC DNA]</scope>
    <source>
        <strain evidence="10 11">CCMP1776</strain>
    </source>
</reference>
<feature type="region of interest" description="Disordered" evidence="8">
    <location>
        <begin position="379"/>
        <end position="425"/>
    </location>
</feature>
<feature type="region of interest" description="Disordered" evidence="8">
    <location>
        <begin position="733"/>
        <end position="757"/>
    </location>
</feature>
<dbReference type="PROSITE" id="PS00107">
    <property type="entry name" value="PROTEIN_KINASE_ATP"/>
    <property type="match status" value="1"/>
</dbReference>
<dbReference type="InterPro" id="IPR011009">
    <property type="entry name" value="Kinase-like_dom_sf"/>
</dbReference>
<dbReference type="Gene3D" id="3.30.200.20">
    <property type="entry name" value="Phosphorylase Kinase, domain 1"/>
    <property type="match status" value="1"/>
</dbReference>
<gene>
    <name evidence="10" type="ORF">NSK_002554</name>
</gene>
<accession>A0A4D9D4N7</accession>
<dbReference type="InterPro" id="IPR050339">
    <property type="entry name" value="CC_SR_Kinase"/>
</dbReference>
<organism evidence="10 11">
    <name type="scientific">Nannochloropsis salina CCMP1776</name>
    <dbReference type="NCBI Taxonomy" id="1027361"/>
    <lineage>
        <taxon>Eukaryota</taxon>
        <taxon>Sar</taxon>
        <taxon>Stramenopiles</taxon>
        <taxon>Ochrophyta</taxon>
        <taxon>Eustigmatophyceae</taxon>
        <taxon>Eustigmatales</taxon>
        <taxon>Monodopsidaceae</taxon>
        <taxon>Microchloropsis</taxon>
        <taxon>Microchloropsis salina</taxon>
    </lineage>
</organism>
<dbReference type="PANTHER" id="PTHR11042:SF185">
    <property type="entry name" value="WEE1-LIKE PROTEIN KINASE"/>
    <property type="match status" value="1"/>
</dbReference>
<dbReference type="EMBL" id="SDOX01000009">
    <property type="protein sequence ID" value="TFJ86346.1"/>
    <property type="molecule type" value="Genomic_DNA"/>
</dbReference>
<evidence type="ECO:0000256" key="7">
    <source>
        <dbReference type="PROSITE-ProRule" id="PRU10141"/>
    </source>
</evidence>
<dbReference type="GO" id="GO:0005634">
    <property type="term" value="C:nucleus"/>
    <property type="evidence" value="ECO:0007669"/>
    <property type="project" value="TreeGrafter"/>
</dbReference>
<feature type="compositionally biased region" description="Polar residues" evidence="8">
    <location>
        <begin position="114"/>
        <end position="123"/>
    </location>
</feature>
<proteinExistence type="inferred from homology"/>
<dbReference type="PROSITE" id="PS00108">
    <property type="entry name" value="PROTEIN_KINASE_ST"/>
    <property type="match status" value="1"/>
</dbReference>
<feature type="compositionally biased region" description="Gly residues" evidence="8">
    <location>
        <begin position="413"/>
        <end position="425"/>
    </location>
</feature>
<feature type="compositionally biased region" description="Basic and acidic residues" evidence="8">
    <location>
        <begin position="142"/>
        <end position="160"/>
    </location>
</feature>
<comment type="caution">
    <text evidence="10">The sequence shown here is derived from an EMBL/GenBank/DDBJ whole genome shotgun (WGS) entry which is preliminary data.</text>
</comment>
<evidence type="ECO:0000313" key="11">
    <source>
        <dbReference type="Proteomes" id="UP000355283"/>
    </source>
</evidence>
<keyword evidence="11" id="KW-1185">Reference proteome</keyword>
<feature type="region of interest" description="Disordered" evidence="8">
    <location>
        <begin position="253"/>
        <end position="297"/>
    </location>
</feature>
<feature type="region of interest" description="Disordered" evidence="8">
    <location>
        <begin position="68"/>
        <end position="169"/>
    </location>
</feature>
<evidence type="ECO:0000256" key="1">
    <source>
        <dbReference type="ARBA" id="ARBA00022679"/>
    </source>
</evidence>
<dbReference type="SMART" id="SM00220">
    <property type="entry name" value="S_TKc"/>
    <property type="match status" value="1"/>
</dbReference>
<keyword evidence="4 7" id="KW-0067">ATP-binding</keyword>
<evidence type="ECO:0000256" key="6">
    <source>
        <dbReference type="ARBA" id="ARBA00037982"/>
    </source>
</evidence>
<dbReference type="Gene3D" id="1.10.510.10">
    <property type="entry name" value="Transferase(Phosphotransferase) domain 1"/>
    <property type="match status" value="1"/>
</dbReference>
<dbReference type="GO" id="GO:0005737">
    <property type="term" value="C:cytoplasm"/>
    <property type="evidence" value="ECO:0007669"/>
    <property type="project" value="TreeGrafter"/>
</dbReference>
<dbReference type="InterPro" id="IPR008271">
    <property type="entry name" value="Ser/Thr_kinase_AS"/>
</dbReference>
<feature type="region of interest" description="Disordered" evidence="8">
    <location>
        <begin position="321"/>
        <end position="362"/>
    </location>
</feature>
<evidence type="ECO:0000313" key="10">
    <source>
        <dbReference type="EMBL" id="TFJ86346.1"/>
    </source>
</evidence>
<evidence type="ECO:0000256" key="2">
    <source>
        <dbReference type="ARBA" id="ARBA00022741"/>
    </source>
</evidence>
<feature type="compositionally biased region" description="Basic and acidic residues" evidence="8">
    <location>
        <begin position="744"/>
        <end position="757"/>
    </location>
</feature>
<keyword evidence="2 7" id="KW-0547">Nucleotide-binding</keyword>
<feature type="binding site" evidence="7">
    <location>
        <position position="465"/>
    </location>
    <ligand>
        <name>ATP</name>
        <dbReference type="ChEBI" id="CHEBI:30616"/>
    </ligand>
</feature>
<feature type="region of interest" description="Disordered" evidence="8">
    <location>
        <begin position="1"/>
        <end position="56"/>
    </location>
</feature>
<comment type="similarity">
    <text evidence="6">Belongs to the protein kinase superfamily. Ser/Thr protein kinase family. GCN2 subfamily.</text>
</comment>
<dbReference type="InterPro" id="IPR017441">
    <property type="entry name" value="Protein_kinase_ATP_BS"/>
</dbReference>
<dbReference type="PROSITE" id="PS50011">
    <property type="entry name" value="PROTEIN_KINASE_DOM"/>
    <property type="match status" value="1"/>
</dbReference>
<evidence type="ECO:0000256" key="4">
    <source>
        <dbReference type="ARBA" id="ARBA00022840"/>
    </source>
</evidence>
<protein>
    <recommendedName>
        <fullName evidence="9">Protein kinase domain-containing protein</fullName>
    </recommendedName>
</protein>
<keyword evidence="3" id="KW-0418">Kinase</keyword>
<dbReference type="InterPro" id="IPR000719">
    <property type="entry name" value="Prot_kinase_dom"/>
</dbReference>
<dbReference type="SUPFAM" id="SSF56112">
    <property type="entry name" value="Protein kinase-like (PK-like)"/>
    <property type="match status" value="1"/>
</dbReference>
<dbReference type="GO" id="GO:0005524">
    <property type="term" value="F:ATP binding"/>
    <property type="evidence" value="ECO:0007669"/>
    <property type="project" value="UniProtKB-UniRule"/>
</dbReference>
<evidence type="ECO:0000259" key="9">
    <source>
        <dbReference type="PROSITE" id="PS50011"/>
    </source>
</evidence>
<dbReference type="PANTHER" id="PTHR11042">
    <property type="entry name" value="EUKARYOTIC TRANSLATION INITIATION FACTOR 2-ALPHA KINASE EIF2-ALPHA KINASE -RELATED"/>
    <property type="match status" value="1"/>
</dbReference>
<keyword evidence="1" id="KW-0808">Transferase</keyword>
<dbReference type="GO" id="GO:0004713">
    <property type="term" value="F:protein tyrosine kinase activity"/>
    <property type="evidence" value="ECO:0007669"/>
    <property type="project" value="TreeGrafter"/>
</dbReference>
<dbReference type="Pfam" id="PF00069">
    <property type="entry name" value="Pkinase"/>
    <property type="match status" value="1"/>
</dbReference>
<sequence length="812" mass="85946">MYSQASSQFSQEDYLTPATQDHTSAPLLPPHYAIASPSPIKKKSRPSRRGSNGAATRHQAMMMSVLPEGISLPNGGPAINHKSPRDALPRMQVHPGPILHAGDTHRSLGKAQGSHASNPTLPSSLGREEGNPSPPTPCKPRGRVDRRFDPRHKPLNRDLHGLPASPLHSRASLGSASVLRARDASLGLTSSSSSSSASSSASPPPSASFLPPRGPGPDALGPGLDPPHPHRSGEKGGSNFQSLSQSVVDCFGSLRVHGPSPEELPNESKGKGALGFPGARGEEGEEEGGEGEGWAMQSSQDMAGGFRLKSVGAVWDEEEGAEMEAGGGLRGEGEGEQGRPRAMTGGSTSLDAWGGRGGGREDEAGGEVVRVVSIPACNLNPFGPPSSRASEDLPEGRKRTRPRKIKIPCSRGTGEGGREGAGGGGEGEVSRYLLEFEQLETIGAGRFSLVHKVRKRLDGWVYAIKRSRHSLVSEGEKEGAMREVYALAALQGCPHLVRYMSAWMEASYLFIQTEYCPGGSLERAVFDSRGEGGGYDGSEACLLRVARDVGGALDFMHSRGIVHMDVKPGNIFIAADGSFKLGDLGHAIKADGSMHVLEGDERYLSMEVLKGLDLFKLSAGKEVPPYRAILEPNDIFGLGASLYEAWSRVPLAGAGPEFLAVREGRLTHLSSNGEKSVSEGFERLLRNLLAPRGEDRPTAAEVVGRAMGLLGAGSGGRHHAHGWEGGWQTRVAEDMDNGSPRASRRQEEDHHFSDAKGRAAAAAAAAAAGAQSELNRDAPLRVPFACELPECQARQQRIRALETMILSLTGEG</sequence>
<feature type="compositionally biased region" description="Polar residues" evidence="8">
    <location>
        <begin position="1"/>
        <end position="23"/>
    </location>
</feature>